<dbReference type="GO" id="GO:0006281">
    <property type="term" value="P:DNA repair"/>
    <property type="evidence" value="ECO:0007669"/>
    <property type="project" value="TreeGrafter"/>
</dbReference>
<dbReference type="AlphaFoldDB" id="A0AAU7V5L9"/>
<protein>
    <recommendedName>
        <fullName evidence="3">UmuC domain-containing protein</fullName>
    </recommendedName>
</protein>
<accession>A0AAU7V5L9</accession>
<proteinExistence type="predicted"/>
<evidence type="ECO:0000256" key="1">
    <source>
        <dbReference type="ARBA" id="ARBA00022763"/>
    </source>
</evidence>
<dbReference type="PANTHER" id="PTHR35369:SF2">
    <property type="entry name" value="BLR3025 PROTEIN"/>
    <property type="match status" value="1"/>
</dbReference>
<gene>
    <name evidence="2" type="ORF">SAC06_06495</name>
</gene>
<organism evidence="2">
    <name type="scientific">Scrofimicrobium appendicitidis</name>
    <dbReference type="NCBI Taxonomy" id="3079930"/>
    <lineage>
        <taxon>Bacteria</taxon>
        <taxon>Bacillati</taxon>
        <taxon>Actinomycetota</taxon>
        <taxon>Actinomycetes</taxon>
        <taxon>Actinomycetales</taxon>
        <taxon>Actinomycetaceae</taxon>
        <taxon>Scrofimicrobium</taxon>
    </lineage>
</organism>
<evidence type="ECO:0008006" key="3">
    <source>
        <dbReference type="Google" id="ProtNLM"/>
    </source>
</evidence>
<dbReference type="InterPro" id="IPR050356">
    <property type="entry name" value="SulA_CellDiv_inhibitor"/>
</dbReference>
<sequence length="555" mass="60732">MFPTASDSRATGQRKIVLWVPNWSVAALASAVPAGAPAATVVGGRVHECTRAASRLGICPGMRQLTAQSICSELLLIPHDPVRDAAEFEGLLQVFDQLVAGVCAIRPGLAWAPLPAEARWRKEEGELIQSLLEQCVSETGIEVYAGIGEGAAAAVGAARRGLILPAGQSSGFLRDLALIELVDYLPEEIQADYDEALNFLQLLGIRRVSQLLELGRTQLVSRLGTVGEKLWSLAEGGDLFVRAQATAAPQIKARYEFTPGVGAVDHALLGVRRVAQEFVDLMAGKGCVAHTLIVRLELSTGLESTRRWSLFDLTQSAQLSQRIIWQIRSWQDRMQQSGELGEEEVLLTAVSLEGTDVVTQALPQFLWGDKPQSDSVNRAVAQLQLLLGEESVRQPLLQGGMDPRERVELVPWGAQVEPVPREGEWAGSVQESPLLLFDQPPLAKVLGQQSDGTWGQLWINRRGILTGIPARIAVLEERPELPSGGYGVGRIEGMWAVRGKWWALRQEADAARCYLRLQVENSVDFLLIQRGQEWRVEGLYLQQAQPAPNFPLAER</sequence>
<dbReference type="SUPFAM" id="SSF56672">
    <property type="entry name" value="DNA/RNA polymerases"/>
    <property type="match status" value="1"/>
</dbReference>
<keyword evidence="1" id="KW-0227">DNA damage</keyword>
<dbReference type="PANTHER" id="PTHR35369">
    <property type="entry name" value="BLR3025 PROTEIN-RELATED"/>
    <property type="match status" value="1"/>
</dbReference>
<dbReference type="EMBL" id="CP138335">
    <property type="protein sequence ID" value="XBW07298.1"/>
    <property type="molecule type" value="Genomic_DNA"/>
</dbReference>
<dbReference type="InterPro" id="IPR043502">
    <property type="entry name" value="DNA/RNA_pol_sf"/>
</dbReference>
<evidence type="ECO:0000313" key="2">
    <source>
        <dbReference type="EMBL" id="XBW07298.1"/>
    </source>
</evidence>
<dbReference type="KEGG" id="sapp:SAC06_06495"/>
<name>A0AAU7V5L9_9ACTO</name>
<dbReference type="RefSeq" id="WP_350257504.1">
    <property type="nucleotide sequence ID" value="NZ_CP138335.1"/>
</dbReference>
<reference evidence="2" key="1">
    <citation type="submission" date="2023-11" db="EMBL/GenBank/DDBJ databases">
        <title>Scrofimicrobium hongkongense sp. nov., isolated from a patient with peritonitis.</title>
        <authorList>
            <person name="Lao H.Y."/>
            <person name="Wong A.Y.P."/>
            <person name="Ng T.L."/>
            <person name="Wong R.Y.L."/>
            <person name="Yau M.C.Y."/>
            <person name="Lam J.Y.W."/>
            <person name="Siu G.K.H."/>
        </authorList>
    </citation>
    <scope>NUCLEOTIDE SEQUENCE</scope>
    <source>
        <strain evidence="2">R131</strain>
    </source>
</reference>